<dbReference type="InterPro" id="IPR053209">
    <property type="entry name" value="Gramillin-biosynth_MTr"/>
</dbReference>
<reference evidence="3" key="1">
    <citation type="submission" date="2017-08" db="EMBL/GenBank/DDBJ databases">
        <authorList>
            <person name="Polle J.E."/>
            <person name="Barry K."/>
            <person name="Cushman J."/>
            <person name="Schmutz J."/>
            <person name="Tran D."/>
            <person name="Hathwaick L.T."/>
            <person name="Yim W.C."/>
            <person name="Jenkins J."/>
            <person name="Mckie-Krisberg Z.M."/>
            <person name="Prochnik S."/>
            <person name="Lindquist E."/>
            <person name="Dockter R.B."/>
            <person name="Adam C."/>
            <person name="Molina H."/>
            <person name="Bunkerborg J."/>
            <person name="Jin E."/>
            <person name="Buchheim M."/>
            <person name="Magnuson J."/>
        </authorList>
    </citation>
    <scope>NUCLEOTIDE SEQUENCE</scope>
    <source>
        <strain evidence="3">CCAP 19/18</strain>
    </source>
</reference>
<dbReference type="Pfam" id="PF00856">
    <property type="entry name" value="SET"/>
    <property type="match status" value="1"/>
</dbReference>
<dbReference type="SMART" id="SM00317">
    <property type="entry name" value="SET"/>
    <property type="match status" value="1"/>
</dbReference>
<dbReference type="InterPro" id="IPR046341">
    <property type="entry name" value="SET_dom_sf"/>
</dbReference>
<protein>
    <recommendedName>
        <fullName evidence="2">SET domain-containing protein</fullName>
    </recommendedName>
</protein>
<proteinExistence type="predicted"/>
<organism evidence="3 4">
    <name type="scientific">Dunaliella salina</name>
    <name type="common">Green alga</name>
    <name type="synonym">Protococcus salinus</name>
    <dbReference type="NCBI Taxonomy" id="3046"/>
    <lineage>
        <taxon>Eukaryota</taxon>
        <taxon>Viridiplantae</taxon>
        <taxon>Chlorophyta</taxon>
        <taxon>core chlorophytes</taxon>
        <taxon>Chlorophyceae</taxon>
        <taxon>CS clade</taxon>
        <taxon>Chlamydomonadales</taxon>
        <taxon>Dunaliellaceae</taxon>
        <taxon>Dunaliella</taxon>
    </lineage>
</organism>
<feature type="compositionally biased region" description="Low complexity" evidence="1">
    <location>
        <begin position="186"/>
        <end position="202"/>
    </location>
</feature>
<gene>
    <name evidence="3" type="ORF">DUNSADRAFT_8073</name>
</gene>
<dbReference type="SUPFAM" id="SSF82199">
    <property type="entry name" value="SET domain"/>
    <property type="match status" value="1"/>
</dbReference>
<dbReference type="PANTHER" id="PTHR47643">
    <property type="entry name" value="TPR DOMAIN PROTEIN (AFU_ORTHOLOGUE AFUA_5G12710)"/>
    <property type="match status" value="1"/>
</dbReference>
<dbReference type="PROSITE" id="PS50280">
    <property type="entry name" value="SET"/>
    <property type="match status" value="1"/>
</dbReference>
<accession>A0ABQ7GK26</accession>
<name>A0ABQ7GK26_DUNSA</name>
<comment type="caution">
    <text evidence="3">The sequence shown here is derived from an EMBL/GenBank/DDBJ whole genome shotgun (WGS) entry which is preliminary data.</text>
</comment>
<evidence type="ECO:0000313" key="3">
    <source>
        <dbReference type="EMBL" id="KAF5834973.1"/>
    </source>
</evidence>
<evidence type="ECO:0000313" key="4">
    <source>
        <dbReference type="Proteomes" id="UP000815325"/>
    </source>
</evidence>
<evidence type="ECO:0000256" key="1">
    <source>
        <dbReference type="SAM" id="MobiDB-lite"/>
    </source>
</evidence>
<dbReference type="Proteomes" id="UP000815325">
    <property type="component" value="Unassembled WGS sequence"/>
</dbReference>
<dbReference type="CDD" id="cd20071">
    <property type="entry name" value="SET_SMYD"/>
    <property type="match status" value="1"/>
</dbReference>
<keyword evidence="4" id="KW-1185">Reference proteome</keyword>
<evidence type="ECO:0000259" key="2">
    <source>
        <dbReference type="PROSITE" id="PS50280"/>
    </source>
</evidence>
<feature type="domain" description="SET" evidence="2">
    <location>
        <begin position="79"/>
        <end position="299"/>
    </location>
</feature>
<dbReference type="EMBL" id="MU069728">
    <property type="protein sequence ID" value="KAF5834973.1"/>
    <property type="molecule type" value="Genomic_DNA"/>
</dbReference>
<dbReference type="PANTHER" id="PTHR47643:SF2">
    <property type="entry name" value="TPR DOMAIN PROTEIN (AFU_ORTHOLOGUE AFUA_5G12710)"/>
    <property type="match status" value="1"/>
</dbReference>
<feature type="region of interest" description="Disordered" evidence="1">
    <location>
        <begin position="157"/>
        <end position="213"/>
    </location>
</feature>
<sequence>MLHRGAAAGPRPFNSCLVEAHLQARNKHPAHLKRQRCRTIHRSACGAGDITTCGSNTVDALNAQLLYEEHPPRAPNFIGPIKVIEMPGKGRGIVASADLKPGTLLLAVPPVAYLCEVDAPRPSGETLVDEIIDKGLWKHSWMQSLYDGSYQGTSMPSLDMPSVASGSNASTREVLDEENSPSSQRAGTSSGATNSGGPSTTNPEAACMQSGFSPEDKTRIAKMTKFNCFGDNREDDALCAVSGRPSAGHIGIWGPFAMLNHSCAPNTMNYVVDTANQGIMVVRAAKAIAQGEEVTISYMGRPQLRPVGPRQVKLLSDYGFECDCQRCLQEQALEEKLGDLYEGLWDEVSERRRPEFDEACLTYAETGDEEDLQALHEHLQASMTQLLGKLQKARVAPNARLAILGSMFELFELKMDVELALDYTEEFVYTLGTATKAVQAVSPGSDLAVSLASVLIVTQARLHGAESPQVAQGKALSDEALLARYGPIKDDALKSQLRKANLTMYN</sequence>
<dbReference type="Gene3D" id="2.170.270.10">
    <property type="entry name" value="SET domain"/>
    <property type="match status" value="1"/>
</dbReference>
<dbReference type="InterPro" id="IPR001214">
    <property type="entry name" value="SET_dom"/>
</dbReference>